<dbReference type="RefSeq" id="WP_208877817.1">
    <property type="nucleotide sequence ID" value="NZ_CP031320.1"/>
</dbReference>
<dbReference type="GO" id="GO:0042956">
    <property type="term" value="P:maltodextrin transmembrane transport"/>
    <property type="evidence" value="ECO:0007669"/>
    <property type="project" value="TreeGrafter"/>
</dbReference>
<name>A0A345XND3_9ACTN</name>
<evidence type="ECO:0000256" key="3">
    <source>
        <dbReference type="ARBA" id="ARBA00022729"/>
    </source>
</evidence>
<dbReference type="PANTHER" id="PTHR30061:SF50">
    <property type="entry name" value="MALTOSE_MALTODEXTRIN-BINDING PERIPLASMIC PROTEIN"/>
    <property type="match status" value="1"/>
</dbReference>
<dbReference type="AlphaFoldDB" id="A0A345XND3"/>
<dbReference type="Gene3D" id="3.40.190.10">
    <property type="entry name" value="Periplasmic binding protein-like II"/>
    <property type="match status" value="2"/>
</dbReference>
<evidence type="ECO:0000313" key="5">
    <source>
        <dbReference type="EMBL" id="AXK33149.1"/>
    </source>
</evidence>
<dbReference type="EMBL" id="CP031320">
    <property type="protein sequence ID" value="AXK33149.1"/>
    <property type="molecule type" value="Genomic_DNA"/>
</dbReference>
<gene>
    <name evidence="5" type="ORF">DVA86_11320</name>
</gene>
<evidence type="ECO:0000256" key="1">
    <source>
        <dbReference type="ARBA" id="ARBA00008520"/>
    </source>
</evidence>
<protein>
    <submittedName>
        <fullName evidence="5">Extracellular solute-binding protein</fullName>
    </submittedName>
</protein>
<organism evidence="5 6">
    <name type="scientific">Streptomyces armeniacus</name>
    <dbReference type="NCBI Taxonomy" id="83291"/>
    <lineage>
        <taxon>Bacteria</taxon>
        <taxon>Bacillati</taxon>
        <taxon>Actinomycetota</taxon>
        <taxon>Actinomycetes</taxon>
        <taxon>Kitasatosporales</taxon>
        <taxon>Streptomycetaceae</taxon>
        <taxon>Streptomyces</taxon>
    </lineage>
</organism>
<keyword evidence="3 4" id="KW-0732">Signal</keyword>
<dbReference type="InterPro" id="IPR006059">
    <property type="entry name" value="SBP"/>
</dbReference>
<dbReference type="PANTHER" id="PTHR30061">
    <property type="entry name" value="MALTOSE-BINDING PERIPLASMIC PROTEIN"/>
    <property type="match status" value="1"/>
</dbReference>
<dbReference type="GO" id="GO:1901982">
    <property type="term" value="F:maltose binding"/>
    <property type="evidence" value="ECO:0007669"/>
    <property type="project" value="TreeGrafter"/>
</dbReference>
<accession>A0A345XND3</accession>
<comment type="similarity">
    <text evidence="1">Belongs to the bacterial solute-binding protein 1 family.</text>
</comment>
<dbReference type="SUPFAM" id="SSF53850">
    <property type="entry name" value="Periplasmic binding protein-like II"/>
    <property type="match status" value="1"/>
</dbReference>
<proteinExistence type="inferred from homology"/>
<sequence>MRVSARIAAPVVALALAGLTATACAPSTDDGGAEKDEKSGTLRVWLFKEVNNKPKQDVVNDVVAKFQKSHEDVKVDVQYIPVDSRAEKIKGALNDPDSAPDVIEFGNTDTAGYVADGGLADVTEEFGAWDEGKDTDPTAKESVTVDGKIYGAPLFVGVRALYYRTDVFKDLGLKPPKTLAEVASTARKIRQERPELYGLMVGGAYTYGAMPFIWAHGGELATEKGGDFTAAINSDKAQKGIKAYTDLFGKDNCPPSNCAQMTGNDNVEAFASGKAGMALGGDFNRQAMDDGSVKGKYAVVPLPGLKEGDIAPGFAGGNNVGVMKSTSHRTLAVDLMQQLAGKETQQRLFEEMGFLPTFGDTRKKAAAEEPFVEPFVRTLESGAKFVPASPAWAEIDAGMVLPTMFQQIASGKKDVAGASDAAAQQMDEAFAK</sequence>
<evidence type="ECO:0000256" key="2">
    <source>
        <dbReference type="ARBA" id="ARBA00022448"/>
    </source>
</evidence>
<feature type="signal peptide" evidence="4">
    <location>
        <begin position="1"/>
        <end position="25"/>
    </location>
</feature>
<dbReference type="GO" id="GO:0015768">
    <property type="term" value="P:maltose transport"/>
    <property type="evidence" value="ECO:0007669"/>
    <property type="project" value="TreeGrafter"/>
</dbReference>
<feature type="chain" id="PRO_5016888697" evidence="4">
    <location>
        <begin position="26"/>
        <end position="432"/>
    </location>
</feature>
<reference evidence="5 6" key="1">
    <citation type="submission" date="2018-07" db="EMBL/GenBank/DDBJ databases">
        <title>Draft genome of the type strain Streptomyces armeniacus ATCC 15676.</title>
        <authorList>
            <person name="Labana P."/>
            <person name="Gosse J.T."/>
            <person name="Boddy C.N."/>
        </authorList>
    </citation>
    <scope>NUCLEOTIDE SEQUENCE [LARGE SCALE GENOMIC DNA]</scope>
    <source>
        <strain evidence="5 6">ATCC 15676</strain>
    </source>
</reference>
<dbReference type="GO" id="GO:0055052">
    <property type="term" value="C:ATP-binding cassette (ABC) transporter complex, substrate-binding subunit-containing"/>
    <property type="evidence" value="ECO:0007669"/>
    <property type="project" value="TreeGrafter"/>
</dbReference>
<dbReference type="Pfam" id="PF01547">
    <property type="entry name" value="SBP_bac_1"/>
    <property type="match status" value="1"/>
</dbReference>
<keyword evidence="2" id="KW-0813">Transport</keyword>
<dbReference type="Proteomes" id="UP000254425">
    <property type="component" value="Chromosome"/>
</dbReference>
<dbReference type="PROSITE" id="PS51257">
    <property type="entry name" value="PROKAR_LIPOPROTEIN"/>
    <property type="match status" value="1"/>
</dbReference>
<keyword evidence="6" id="KW-1185">Reference proteome</keyword>
<evidence type="ECO:0000256" key="4">
    <source>
        <dbReference type="SAM" id="SignalP"/>
    </source>
</evidence>
<evidence type="ECO:0000313" key="6">
    <source>
        <dbReference type="Proteomes" id="UP000254425"/>
    </source>
</evidence>
<dbReference type="KEGG" id="sarm:DVA86_11320"/>